<dbReference type="EMBL" id="JANJQO010001186">
    <property type="protein sequence ID" value="KAJ2972251.1"/>
    <property type="molecule type" value="Genomic_DNA"/>
</dbReference>
<proteinExistence type="predicted"/>
<sequence>MDSPLCLPDSDASHNNAITSSTSNSEAAAGALRVTTVSAELGSDRHGNPAPEPGPRFLKLPYRGLPNEIIENILGHMDGKTLKSTRLANRDMAILAGNILRQAIIIDVTPTDDCYSMLYNQIRIHHERSLIPYVRAIRIAAKQCDELMLASEIMQLHIMIKMLRFVAELNNVVHIELDGSNLTWFQRQVLRRDDRLKKWTARSIELRDISHGTFDNFYSWPCAAAFSVDRGIEHRAIGRISAETNGQLQRLALTATFESNRVSRFLRVRPRLINGRLEFVPRPPPITPEFNSLLLGQVSRQFPKLNWLAIRCQLRSFGERDTYQGSYLFAAKLEFLKVLPLLTHLERLSIQVHSYVGFREAHQRIVAESEDILNRKTCQWFEELALEIVMANKNLVEVFVRASWPDYFVATRHANNVIAVRHRRFESFNRHQFPIGLVY</sequence>
<organism evidence="1 2">
    <name type="scientific">Zarea fungicola</name>
    <dbReference type="NCBI Taxonomy" id="93591"/>
    <lineage>
        <taxon>Eukaryota</taxon>
        <taxon>Fungi</taxon>
        <taxon>Dikarya</taxon>
        <taxon>Ascomycota</taxon>
        <taxon>Pezizomycotina</taxon>
        <taxon>Sordariomycetes</taxon>
        <taxon>Hypocreomycetidae</taxon>
        <taxon>Hypocreales</taxon>
        <taxon>Cordycipitaceae</taxon>
        <taxon>Zarea</taxon>
    </lineage>
</organism>
<comment type="caution">
    <text evidence="1">The sequence shown here is derived from an EMBL/GenBank/DDBJ whole genome shotgun (WGS) entry which is preliminary data.</text>
</comment>
<evidence type="ECO:0000313" key="1">
    <source>
        <dbReference type="EMBL" id="KAJ2972251.1"/>
    </source>
</evidence>
<keyword evidence="2" id="KW-1185">Reference proteome</keyword>
<gene>
    <name evidence="1" type="ORF">NQ176_g7265</name>
</gene>
<evidence type="ECO:0000313" key="2">
    <source>
        <dbReference type="Proteomes" id="UP001143910"/>
    </source>
</evidence>
<protein>
    <submittedName>
        <fullName evidence="1">Uncharacterized protein</fullName>
    </submittedName>
</protein>
<dbReference type="Proteomes" id="UP001143910">
    <property type="component" value="Unassembled WGS sequence"/>
</dbReference>
<reference evidence="1" key="1">
    <citation type="submission" date="2022-08" db="EMBL/GenBank/DDBJ databases">
        <title>Genome Sequence of Lecanicillium fungicola.</title>
        <authorList>
            <person name="Buettner E."/>
        </authorList>
    </citation>
    <scope>NUCLEOTIDE SEQUENCE</scope>
    <source>
        <strain evidence="1">Babe33</strain>
    </source>
</reference>
<accession>A0ACC1N186</accession>
<name>A0ACC1N186_9HYPO</name>